<protein>
    <recommendedName>
        <fullName evidence="2">UspA domain-containing protein</fullName>
    </recommendedName>
</protein>
<comment type="caution">
    <text evidence="3">The sequence shown here is derived from an EMBL/GenBank/DDBJ whole genome shotgun (WGS) entry which is preliminary data.</text>
</comment>
<dbReference type="Pfam" id="PF00582">
    <property type="entry name" value="Usp"/>
    <property type="match status" value="1"/>
</dbReference>
<dbReference type="SUPFAM" id="SSF52402">
    <property type="entry name" value="Adenine nucleotide alpha hydrolases-like"/>
    <property type="match status" value="1"/>
</dbReference>
<proteinExistence type="inferred from homology"/>
<dbReference type="Gene3D" id="3.40.50.620">
    <property type="entry name" value="HUPs"/>
    <property type="match status" value="1"/>
</dbReference>
<accession>A0A1L8D238</accession>
<dbReference type="PANTHER" id="PTHR46268">
    <property type="entry name" value="STRESS RESPONSE PROTEIN NHAX"/>
    <property type="match status" value="1"/>
</dbReference>
<evidence type="ECO:0000259" key="2">
    <source>
        <dbReference type="Pfam" id="PF00582"/>
    </source>
</evidence>
<feature type="domain" description="UspA" evidence="2">
    <location>
        <begin position="1"/>
        <end position="149"/>
    </location>
</feature>
<evidence type="ECO:0000313" key="4">
    <source>
        <dbReference type="Proteomes" id="UP000187338"/>
    </source>
</evidence>
<dbReference type="PANTHER" id="PTHR46268:SF6">
    <property type="entry name" value="UNIVERSAL STRESS PROTEIN UP12"/>
    <property type="match status" value="1"/>
</dbReference>
<evidence type="ECO:0000256" key="1">
    <source>
        <dbReference type="ARBA" id="ARBA00008791"/>
    </source>
</evidence>
<evidence type="ECO:0000313" key="3">
    <source>
        <dbReference type="EMBL" id="GAV25219.1"/>
    </source>
</evidence>
<sequence>MFKKILVGIDGSAKGDKALEMAIGLAKESGAEIHLVHVIPWPNLPNVFPPGAIAYVPESVIQDLTNELKAKAEKTLKERLLKVEEAGVSGKIKVLEGEPASAIVNYAQEEGVELIVVGNRGISGVKELLLGSVSHKVSQLARCPVLIVK</sequence>
<dbReference type="EMBL" id="BDJL01000035">
    <property type="protein sequence ID" value="GAV25219.1"/>
    <property type="molecule type" value="Genomic_DNA"/>
</dbReference>
<dbReference type="OrthoDB" id="9794782at2"/>
<gene>
    <name evidence="3" type="ORF">ciss_11520</name>
</gene>
<keyword evidence="4" id="KW-1185">Reference proteome</keyword>
<dbReference type="PRINTS" id="PR01438">
    <property type="entry name" value="UNVRSLSTRESS"/>
</dbReference>
<dbReference type="Proteomes" id="UP000187338">
    <property type="component" value="Unassembled WGS sequence"/>
</dbReference>
<name>A0A1L8D238_9THEO</name>
<dbReference type="RefSeq" id="WP_075865381.1">
    <property type="nucleotide sequence ID" value="NZ_BDJL01000035.1"/>
</dbReference>
<dbReference type="AlphaFoldDB" id="A0A1L8D238"/>
<dbReference type="InterPro" id="IPR014729">
    <property type="entry name" value="Rossmann-like_a/b/a_fold"/>
</dbReference>
<comment type="similarity">
    <text evidence="1">Belongs to the universal stress protein A family.</text>
</comment>
<dbReference type="InterPro" id="IPR006015">
    <property type="entry name" value="Universal_stress_UspA"/>
</dbReference>
<dbReference type="CDD" id="cd00293">
    <property type="entry name" value="USP-like"/>
    <property type="match status" value="1"/>
</dbReference>
<organism evidence="3 4">
    <name type="scientific">Carboxydothermus islandicus</name>
    <dbReference type="NCBI Taxonomy" id="661089"/>
    <lineage>
        <taxon>Bacteria</taxon>
        <taxon>Bacillati</taxon>
        <taxon>Bacillota</taxon>
        <taxon>Clostridia</taxon>
        <taxon>Thermoanaerobacterales</taxon>
        <taxon>Thermoanaerobacteraceae</taxon>
        <taxon>Carboxydothermus</taxon>
    </lineage>
</organism>
<dbReference type="STRING" id="661089.ciss_11520"/>
<reference evidence="4" key="1">
    <citation type="submission" date="2016-12" db="EMBL/GenBank/DDBJ databases">
        <title>Draft Genome Sequences od Carboxydothermus pertinax and islandicus, Hydrogenogenic Carboxydotrophic Bacteria.</title>
        <authorList>
            <person name="Fukuyama Y."/>
            <person name="Ohmae K."/>
            <person name="Yoneda Y."/>
            <person name="Yoshida T."/>
            <person name="Sako Y."/>
        </authorList>
    </citation>
    <scope>NUCLEOTIDE SEQUENCE [LARGE SCALE GENOMIC DNA]</scope>
    <source>
        <strain evidence="4">SET</strain>
    </source>
</reference>
<dbReference type="InterPro" id="IPR006016">
    <property type="entry name" value="UspA"/>
</dbReference>